<dbReference type="InterPro" id="IPR011089">
    <property type="entry name" value="GmrSD_C"/>
</dbReference>
<dbReference type="PROSITE" id="PS51257">
    <property type="entry name" value="PROKAR_LIPOPROTEIN"/>
    <property type="match status" value="1"/>
</dbReference>
<accession>A0A6J7D9L0</accession>
<dbReference type="SMART" id="SM00894">
    <property type="entry name" value="Excalibur"/>
    <property type="match status" value="1"/>
</dbReference>
<evidence type="ECO:0000313" key="2">
    <source>
        <dbReference type="EMBL" id="CAB4865888.1"/>
    </source>
</evidence>
<feature type="domain" description="Excalibur calcium-binding" evidence="1">
    <location>
        <begin position="301"/>
        <end position="338"/>
    </location>
</feature>
<protein>
    <submittedName>
        <fullName evidence="2">Unannotated protein</fullName>
    </submittedName>
</protein>
<dbReference type="Pfam" id="PF07510">
    <property type="entry name" value="GmrSD_C"/>
    <property type="match status" value="1"/>
</dbReference>
<sequence length="338" mass="35359">MQTNRKLAVAKLCWSLALGLVVLTSCSQPTVSAPTAAVPSPVATVESPLPVAPLVSTEEVPTAPAENSPSSAVAPAAKSALAVLQTLRVAGRGPKTGYSRAQFGQAWADVDRNGCDTRDDILNRDLRSKTFRAGTGGCVVTSGNLADPYTGTTVRYIRGASVVDIDHVVALSNAWQTGARSWTFGKRIAYANDPLVLLAVDSTQNRQKGDGDAATWLPANRRYWCTYAGRQIGVKKKYGLYVTAAEHDGLYQILQTCPNQAAASGGGPTYVSGFTAPAGSSSSSSGSSGSSSKSGSGLDPRFGTCAAAKAAGYGPYVRGRNPEYYWYRDGDKDGVDCE</sequence>
<reference evidence="2" key="1">
    <citation type="submission" date="2020-05" db="EMBL/GenBank/DDBJ databases">
        <authorList>
            <person name="Chiriac C."/>
            <person name="Salcher M."/>
            <person name="Ghai R."/>
            <person name="Kavagutti S V."/>
        </authorList>
    </citation>
    <scope>NUCLEOTIDE SEQUENCE</scope>
</reference>
<dbReference type="Pfam" id="PF05901">
    <property type="entry name" value="Excalibur"/>
    <property type="match status" value="1"/>
</dbReference>
<proteinExistence type="predicted"/>
<dbReference type="PANTHER" id="PTHR24094:SF15">
    <property type="entry name" value="AMP-DEPENDENT SYNTHETASE_LIGASE DOMAIN-CONTAINING PROTEIN-RELATED"/>
    <property type="match status" value="1"/>
</dbReference>
<dbReference type="EMBL" id="CAFBLM010000016">
    <property type="protein sequence ID" value="CAB4865888.1"/>
    <property type="molecule type" value="Genomic_DNA"/>
</dbReference>
<evidence type="ECO:0000259" key="1">
    <source>
        <dbReference type="SMART" id="SM00894"/>
    </source>
</evidence>
<organism evidence="2">
    <name type="scientific">freshwater metagenome</name>
    <dbReference type="NCBI Taxonomy" id="449393"/>
    <lineage>
        <taxon>unclassified sequences</taxon>
        <taxon>metagenomes</taxon>
        <taxon>ecological metagenomes</taxon>
    </lineage>
</organism>
<gene>
    <name evidence="2" type="ORF">UFOPK3401_00520</name>
</gene>
<name>A0A6J7D9L0_9ZZZZ</name>
<dbReference type="AlphaFoldDB" id="A0A6J7D9L0"/>
<dbReference type="InterPro" id="IPR008613">
    <property type="entry name" value="Excalibur_Ca-bd_domain"/>
</dbReference>
<dbReference type="PANTHER" id="PTHR24094">
    <property type="entry name" value="SECRETED PROTEIN"/>
    <property type="match status" value="1"/>
</dbReference>